<evidence type="ECO:0000256" key="7">
    <source>
        <dbReference type="ARBA" id="ARBA00023136"/>
    </source>
</evidence>
<comment type="similarity">
    <text evidence="8">Belongs to the binding-protein-dependent transport system permease family. LivHM subfamily.</text>
</comment>
<dbReference type="Pfam" id="PF02653">
    <property type="entry name" value="BPD_transp_2"/>
    <property type="match status" value="1"/>
</dbReference>
<protein>
    <submittedName>
        <fullName evidence="10">Branched-chain amino acid ABC transporter permease</fullName>
    </submittedName>
</protein>
<feature type="transmembrane region" description="Helical" evidence="9">
    <location>
        <begin position="220"/>
        <end position="244"/>
    </location>
</feature>
<feature type="transmembrane region" description="Helical" evidence="9">
    <location>
        <begin position="34"/>
        <end position="52"/>
    </location>
</feature>
<proteinExistence type="inferred from homology"/>
<dbReference type="GO" id="GO:0022857">
    <property type="term" value="F:transmembrane transporter activity"/>
    <property type="evidence" value="ECO:0007669"/>
    <property type="project" value="InterPro"/>
</dbReference>
<keyword evidence="3" id="KW-1003">Cell membrane</keyword>
<keyword evidence="7 9" id="KW-0472">Membrane</keyword>
<feature type="transmembrane region" description="Helical" evidence="9">
    <location>
        <begin position="131"/>
        <end position="156"/>
    </location>
</feature>
<dbReference type="AlphaFoldDB" id="A0A7V5HYT8"/>
<gene>
    <name evidence="10" type="ORF">ENL39_03005</name>
</gene>
<dbReference type="PANTHER" id="PTHR11795">
    <property type="entry name" value="BRANCHED-CHAIN AMINO ACID TRANSPORT SYSTEM PERMEASE PROTEIN LIVH"/>
    <property type="match status" value="1"/>
</dbReference>
<evidence type="ECO:0000313" key="10">
    <source>
        <dbReference type="EMBL" id="HHF98438.1"/>
    </source>
</evidence>
<dbReference type="CDD" id="cd06582">
    <property type="entry name" value="TM_PBP1_LivH_like"/>
    <property type="match status" value="1"/>
</dbReference>
<reference evidence="10" key="1">
    <citation type="journal article" date="2020" name="mSystems">
        <title>Genome- and Community-Level Interaction Insights into Carbon Utilization and Element Cycling Functions of Hydrothermarchaeota in Hydrothermal Sediment.</title>
        <authorList>
            <person name="Zhou Z."/>
            <person name="Liu Y."/>
            <person name="Xu W."/>
            <person name="Pan J."/>
            <person name="Luo Z.H."/>
            <person name="Li M."/>
        </authorList>
    </citation>
    <scope>NUCLEOTIDE SEQUENCE [LARGE SCALE GENOMIC DNA]</scope>
    <source>
        <strain evidence="10">HyVt-92</strain>
    </source>
</reference>
<feature type="transmembrane region" description="Helical" evidence="9">
    <location>
        <begin position="256"/>
        <end position="273"/>
    </location>
</feature>
<dbReference type="GO" id="GO:0005886">
    <property type="term" value="C:plasma membrane"/>
    <property type="evidence" value="ECO:0007669"/>
    <property type="project" value="UniProtKB-SubCell"/>
</dbReference>
<keyword evidence="4 9" id="KW-0812">Transmembrane</keyword>
<evidence type="ECO:0000256" key="1">
    <source>
        <dbReference type="ARBA" id="ARBA00004651"/>
    </source>
</evidence>
<dbReference type="PANTHER" id="PTHR11795:SF450">
    <property type="entry name" value="ABC TRANSPORTER PERMEASE PROTEIN"/>
    <property type="match status" value="1"/>
</dbReference>
<evidence type="ECO:0000256" key="5">
    <source>
        <dbReference type="ARBA" id="ARBA00022970"/>
    </source>
</evidence>
<comment type="subcellular location">
    <subcellularLocation>
        <location evidence="1">Cell membrane</location>
        <topology evidence="1">Multi-pass membrane protein</topology>
    </subcellularLocation>
</comment>
<dbReference type="GO" id="GO:0006865">
    <property type="term" value="P:amino acid transport"/>
    <property type="evidence" value="ECO:0007669"/>
    <property type="project" value="UniProtKB-KW"/>
</dbReference>
<dbReference type="EMBL" id="DRTT01000090">
    <property type="protein sequence ID" value="HHF98438.1"/>
    <property type="molecule type" value="Genomic_DNA"/>
</dbReference>
<organism evidence="10">
    <name type="scientific">Aerophobetes bacterium</name>
    <dbReference type="NCBI Taxonomy" id="2030807"/>
    <lineage>
        <taxon>Bacteria</taxon>
        <taxon>Candidatus Aerophobota</taxon>
    </lineage>
</organism>
<sequence length="283" mass="29820">MVLDILIHGLEWASIYATIAIGFSLIFSASRIINLAQGEFVMLGGLIGFSLYSTHLPLFLIPFLSAAIVASVGIVLERVAISPAKRASPTSLIIITIALSVILRSTAALVWGPHTFRIPSFFAHLPAGTQILFFDLDYILIVGSCFVSIIILGLFLKKTRLGRALRACSMDPTGARIVGISPEKMRMLSFSISAGLGGMVGVLIAPVFYANSDLGLNLGIKGFCAAVLGGMGNIPGAIVGGFIIGISEAMGASFASSYKDIIAPVLMLFVLYLKPRGILGGRS</sequence>
<keyword evidence="6 9" id="KW-1133">Transmembrane helix</keyword>
<feature type="transmembrane region" description="Helical" evidence="9">
    <location>
        <begin position="6"/>
        <end position="27"/>
    </location>
</feature>
<feature type="transmembrane region" description="Helical" evidence="9">
    <location>
        <begin position="187"/>
        <end position="208"/>
    </location>
</feature>
<dbReference type="InterPro" id="IPR052157">
    <property type="entry name" value="BCAA_transport_permease"/>
</dbReference>
<feature type="transmembrane region" description="Helical" evidence="9">
    <location>
        <begin position="92"/>
        <end position="111"/>
    </location>
</feature>
<dbReference type="InterPro" id="IPR001851">
    <property type="entry name" value="ABC_transp_permease"/>
</dbReference>
<evidence type="ECO:0000256" key="2">
    <source>
        <dbReference type="ARBA" id="ARBA00022448"/>
    </source>
</evidence>
<comment type="caution">
    <text evidence="10">The sequence shown here is derived from an EMBL/GenBank/DDBJ whole genome shotgun (WGS) entry which is preliminary data.</text>
</comment>
<evidence type="ECO:0000256" key="4">
    <source>
        <dbReference type="ARBA" id="ARBA00022692"/>
    </source>
</evidence>
<keyword evidence="5" id="KW-0029">Amino-acid transport</keyword>
<feature type="transmembrane region" description="Helical" evidence="9">
    <location>
        <begin position="58"/>
        <end position="80"/>
    </location>
</feature>
<dbReference type="Proteomes" id="UP000886070">
    <property type="component" value="Unassembled WGS sequence"/>
</dbReference>
<evidence type="ECO:0000256" key="6">
    <source>
        <dbReference type="ARBA" id="ARBA00022989"/>
    </source>
</evidence>
<evidence type="ECO:0000256" key="9">
    <source>
        <dbReference type="SAM" id="Phobius"/>
    </source>
</evidence>
<evidence type="ECO:0000256" key="8">
    <source>
        <dbReference type="ARBA" id="ARBA00037998"/>
    </source>
</evidence>
<accession>A0A7V5HYT8</accession>
<evidence type="ECO:0000256" key="3">
    <source>
        <dbReference type="ARBA" id="ARBA00022475"/>
    </source>
</evidence>
<keyword evidence="2" id="KW-0813">Transport</keyword>
<name>A0A7V5HYT8_UNCAE</name>